<evidence type="ECO:0000256" key="1">
    <source>
        <dbReference type="SAM" id="Phobius"/>
    </source>
</evidence>
<feature type="transmembrane region" description="Helical" evidence="1">
    <location>
        <begin position="340"/>
        <end position="360"/>
    </location>
</feature>
<evidence type="ECO:0000313" key="2">
    <source>
        <dbReference type="EMBL" id="RGB75491.1"/>
    </source>
</evidence>
<evidence type="ECO:0008006" key="4">
    <source>
        <dbReference type="Google" id="ProtNLM"/>
    </source>
</evidence>
<comment type="caution">
    <text evidence="2">The sequence shown here is derived from an EMBL/GenBank/DDBJ whole genome shotgun (WGS) entry which is preliminary data.</text>
</comment>
<accession>A0A3E2TGV2</accession>
<reference evidence="2 3" key="1">
    <citation type="submission" date="2018-08" db="EMBL/GenBank/DDBJ databases">
        <title>A genome reference for cultivated species of the human gut microbiota.</title>
        <authorList>
            <person name="Zou Y."/>
            <person name="Xue W."/>
            <person name="Luo G."/>
        </authorList>
    </citation>
    <scope>NUCLEOTIDE SEQUENCE [LARGE SCALE GENOMIC DNA]</scope>
    <source>
        <strain evidence="2 3">OF01-3</strain>
    </source>
</reference>
<name>A0A3E2TGV2_9FIRM</name>
<keyword evidence="3" id="KW-1185">Reference proteome</keyword>
<keyword evidence="1" id="KW-0812">Transmembrane</keyword>
<keyword evidence="1" id="KW-0472">Membrane</keyword>
<feature type="transmembrane region" description="Helical" evidence="1">
    <location>
        <begin position="16"/>
        <end position="39"/>
    </location>
</feature>
<dbReference type="RefSeq" id="WP_117521941.1">
    <property type="nucleotide sequence ID" value="NZ_AP031484.1"/>
</dbReference>
<protein>
    <recommendedName>
        <fullName evidence="4">ABC transporter permease</fullName>
    </recommendedName>
</protein>
<dbReference type="Proteomes" id="UP000261011">
    <property type="component" value="Unassembled WGS sequence"/>
</dbReference>
<dbReference type="EMBL" id="QVEU01000005">
    <property type="protein sequence ID" value="RGB75491.1"/>
    <property type="molecule type" value="Genomic_DNA"/>
</dbReference>
<proteinExistence type="predicted"/>
<keyword evidence="1" id="KW-1133">Transmembrane helix</keyword>
<sequence>MDYNIIKIVNNKRKKILNILFIIFILVSIILSFVLSYSLGQYKMTKSNFTDNDYAKIVEVSMARSSNNENRSLEEKDIEEIQKIMEDSPYKVDIYPSYAINFGISANDGNVYYLKSFSDNLFKDNSIDVTNSAITKFNSSLKNIRLDIPIVKEKDGNYSSDKLFHKDFKLISIDSNSILSKYFSDNELLISQEDFQKISEKMSENYKNQDLKKILVKTSDISNVRKVAKLLTKQGYEETDAFMYYNDLDSSISSTLKISKLVIVILFIFTLIVLPLIYEISLKSSVGDIAVLKHMGFCQKQIEKIYMDPIIKGIGISCIIVIVINFILYKFGIIKGFTDFLNIIISIGILAVLLIIIIHLRLKEYSKENILNLMKKLKIQE</sequence>
<organism evidence="2 3">
    <name type="scientific">Anaerococcus nagyae</name>
    <dbReference type="NCBI Taxonomy" id="1755241"/>
    <lineage>
        <taxon>Bacteria</taxon>
        <taxon>Bacillati</taxon>
        <taxon>Bacillota</taxon>
        <taxon>Tissierellia</taxon>
        <taxon>Tissierellales</taxon>
        <taxon>Peptoniphilaceae</taxon>
        <taxon>Anaerococcus</taxon>
    </lineage>
</organism>
<feature type="transmembrane region" description="Helical" evidence="1">
    <location>
        <begin position="310"/>
        <end position="328"/>
    </location>
</feature>
<evidence type="ECO:0000313" key="3">
    <source>
        <dbReference type="Proteomes" id="UP000261011"/>
    </source>
</evidence>
<dbReference type="AlphaFoldDB" id="A0A3E2TGV2"/>
<gene>
    <name evidence="2" type="ORF">DXA39_06705</name>
</gene>
<feature type="transmembrane region" description="Helical" evidence="1">
    <location>
        <begin position="258"/>
        <end position="278"/>
    </location>
</feature>